<dbReference type="InterPro" id="IPR036691">
    <property type="entry name" value="Endo/exonu/phosph_ase_sf"/>
</dbReference>
<accession>A0A077ENK1</accession>
<name>A0A077ENK1_9FLAO</name>
<evidence type="ECO:0000259" key="2">
    <source>
        <dbReference type="Pfam" id="PF19580"/>
    </source>
</evidence>
<dbReference type="Pfam" id="PF19580">
    <property type="entry name" value="Exo_endo_phos_3"/>
    <property type="match status" value="1"/>
</dbReference>
<dbReference type="InterPro" id="IPR005135">
    <property type="entry name" value="Endo/exonuclease/phosphatase"/>
</dbReference>
<reference evidence="3" key="2">
    <citation type="journal article" date="2015" name="Genome Biol. Evol.">
        <title>Complete Genome Sequence and Transcriptomic Analysis of the Novel Pathogen Elizabethkingia anophelis in Response to Oxidative Stress.</title>
        <authorList>
            <person name="Li Y."/>
            <person name="Liu Y."/>
            <person name="Chew S.C."/>
            <person name="Tay M."/>
            <person name="Salido M.M."/>
            <person name="Teo J."/>
            <person name="Lauro F.M."/>
            <person name="Givskov M."/>
            <person name="Yang L."/>
        </authorList>
    </citation>
    <scope>NUCLEOTIDE SEQUENCE</scope>
    <source>
        <strain evidence="3">NUHP1</strain>
    </source>
</reference>
<gene>
    <name evidence="3" type="ORF">BD94_4009</name>
</gene>
<dbReference type="GO" id="GO:0003824">
    <property type="term" value="F:catalytic activity"/>
    <property type="evidence" value="ECO:0007669"/>
    <property type="project" value="InterPro"/>
</dbReference>
<keyword evidence="1" id="KW-0732">Signal</keyword>
<dbReference type="SUPFAM" id="SSF56219">
    <property type="entry name" value="DNase I-like"/>
    <property type="match status" value="1"/>
</dbReference>
<dbReference type="STRING" id="1338011.BD94_4009"/>
<reference evidence="3" key="1">
    <citation type="journal article" date="2013" name="Lancet">
        <title>First case of E anophelis outbreak in an intensive-care unit.</title>
        <authorList>
            <person name="Teo J."/>
            <person name="Tan S.Y."/>
            <person name="Tay M."/>
            <person name="Ding Y."/>
            <person name="Kjelleberg S."/>
            <person name="Givskov M."/>
            <person name="Lin R.T."/>
            <person name="Yang L."/>
        </authorList>
    </citation>
    <scope>NUCLEOTIDE SEQUENCE [LARGE SCALE GENOMIC DNA]</scope>
    <source>
        <strain evidence="3">NUHP1</strain>
    </source>
</reference>
<evidence type="ECO:0000313" key="4">
    <source>
        <dbReference type="Proteomes" id="UP000028933"/>
    </source>
</evidence>
<evidence type="ECO:0000313" key="3">
    <source>
        <dbReference type="EMBL" id="AIL47784.1"/>
    </source>
</evidence>
<dbReference type="AlphaFoldDB" id="A0A077ENK1"/>
<dbReference type="Proteomes" id="UP000028933">
    <property type="component" value="Chromosome"/>
</dbReference>
<dbReference type="RefSeq" id="WP_024563895.1">
    <property type="nucleotide sequence ID" value="NZ_CP007547.1"/>
</dbReference>
<sequence length="348" mass="39587">MIKTKSYKAALVFLIFLLQSNLMTAQQKHYQVYTAAFYNLENLFDTEADSAISDTEFTPAGSNRWTTEKYSKKQANMAKVISRLGKKYSQTGPAFIGLCELENRRVLEDLVAQPALASAGYGIVHYDSPDRRGVDVALLYNPALFKVKDSKTFAYHIKDMPEYRTRDILLVKGELAGEVLHVLVNHWPSRYGGKSSELREHAATIVRKVVDSLYAADDKAKVVIMGDLNDDPTDKSVRVVLGAKKYQNEVEKGGLFNTMWQHYDRGIGSLGYQGKWNLFDQIIVSEPLLGEDKTSLKFWKSEIFNHEFLITQEGRYKGYPFRTFSGNVFQNGFSDHFPTLIYLVKELK</sequence>
<proteinExistence type="predicted"/>
<dbReference type="eggNOG" id="COG2374">
    <property type="taxonomic scope" value="Bacteria"/>
</dbReference>
<dbReference type="PANTHER" id="PTHR42834:SF1">
    <property type="entry name" value="ENDONUCLEASE_EXONUCLEASE_PHOSPHATASE FAMILY PROTEIN (AFU_ORTHOLOGUE AFUA_3G09210)"/>
    <property type="match status" value="1"/>
</dbReference>
<dbReference type="Gene3D" id="3.60.10.10">
    <property type="entry name" value="Endonuclease/exonuclease/phosphatase"/>
    <property type="match status" value="1"/>
</dbReference>
<dbReference type="EMBL" id="CP007547">
    <property type="protein sequence ID" value="AIL47784.1"/>
    <property type="molecule type" value="Genomic_DNA"/>
</dbReference>
<dbReference type="KEGG" id="eao:BD94_4009"/>
<dbReference type="PANTHER" id="PTHR42834">
    <property type="entry name" value="ENDONUCLEASE/EXONUCLEASE/PHOSPHATASE FAMILY PROTEIN (AFU_ORTHOLOGUE AFUA_3G09210)"/>
    <property type="match status" value="1"/>
</dbReference>
<feature type="signal peptide" evidence="1">
    <location>
        <begin position="1"/>
        <end position="25"/>
    </location>
</feature>
<feature type="chain" id="PRO_5001717893" description="Endonuclease/exonuclease/phosphatase domain-containing protein" evidence="1">
    <location>
        <begin position="26"/>
        <end position="348"/>
    </location>
</feature>
<organism evidence="3 4">
    <name type="scientific">Elizabethkingia anophelis NUHP1</name>
    <dbReference type="NCBI Taxonomy" id="1338011"/>
    <lineage>
        <taxon>Bacteria</taxon>
        <taxon>Pseudomonadati</taxon>
        <taxon>Bacteroidota</taxon>
        <taxon>Flavobacteriia</taxon>
        <taxon>Flavobacteriales</taxon>
        <taxon>Weeksellaceae</taxon>
        <taxon>Elizabethkingia</taxon>
    </lineage>
</organism>
<feature type="domain" description="Endonuclease/exonuclease/phosphatase" evidence="2">
    <location>
        <begin position="35"/>
        <end position="345"/>
    </location>
</feature>
<protein>
    <recommendedName>
        <fullName evidence="2">Endonuclease/exonuclease/phosphatase domain-containing protein</fullName>
    </recommendedName>
</protein>
<evidence type="ECO:0000256" key="1">
    <source>
        <dbReference type="SAM" id="SignalP"/>
    </source>
</evidence>
<dbReference type="HOGENOM" id="CLU_058239_1_0_10"/>